<reference evidence="7 8" key="1">
    <citation type="submission" date="2017-05" db="EMBL/GenBank/DDBJ databases">
        <title>Complete and WGS of Bordetella genogroups.</title>
        <authorList>
            <person name="Spilker T."/>
            <person name="LiPuma J."/>
        </authorList>
    </citation>
    <scope>NUCLEOTIDE SEQUENCE [LARGE SCALE GENOMIC DNA]</scope>
    <source>
        <strain evidence="7 8">AU17164</strain>
    </source>
</reference>
<protein>
    <recommendedName>
        <fullName evidence="6">Thioredoxin domain-containing protein</fullName>
    </recommendedName>
</protein>
<feature type="chain" id="PRO_5013162345" description="Thioredoxin domain-containing protein" evidence="5">
    <location>
        <begin position="24"/>
        <end position="164"/>
    </location>
</feature>
<evidence type="ECO:0000256" key="2">
    <source>
        <dbReference type="ARBA" id="ARBA00022748"/>
    </source>
</evidence>
<keyword evidence="4" id="KW-0676">Redox-active center</keyword>
<dbReference type="PROSITE" id="PS51352">
    <property type="entry name" value="THIOREDOXIN_2"/>
    <property type="match status" value="1"/>
</dbReference>
<keyword evidence="3" id="KW-0574">Periplasm</keyword>
<comment type="subcellular location">
    <subcellularLocation>
        <location evidence="1">Periplasm</location>
    </subcellularLocation>
</comment>
<keyword evidence="8" id="KW-1185">Reference proteome</keyword>
<dbReference type="GO" id="GO:0017004">
    <property type="term" value="P:cytochrome complex assembly"/>
    <property type="evidence" value="ECO:0007669"/>
    <property type="project" value="UniProtKB-KW"/>
</dbReference>
<evidence type="ECO:0000313" key="7">
    <source>
        <dbReference type="EMBL" id="ARP87961.1"/>
    </source>
</evidence>
<name>A0A1W6Z3Z0_9BORD</name>
<dbReference type="Proteomes" id="UP000194139">
    <property type="component" value="Chromosome"/>
</dbReference>
<keyword evidence="2" id="KW-0201">Cytochrome c-type biogenesis</keyword>
<keyword evidence="5" id="KW-0732">Signal</keyword>
<dbReference type="AlphaFoldDB" id="A0A1W6Z3Z0"/>
<accession>A0A1W6Z3Z0</accession>
<dbReference type="InterPro" id="IPR036249">
    <property type="entry name" value="Thioredoxin-like_sf"/>
</dbReference>
<feature type="signal peptide" evidence="5">
    <location>
        <begin position="1"/>
        <end position="23"/>
    </location>
</feature>
<dbReference type="InterPro" id="IPR013740">
    <property type="entry name" value="Redoxin"/>
</dbReference>
<dbReference type="CDD" id="cd02966">
    <property type="entry name" value="TlpA_like_family"/>
    <property type="match status" value="1"/>
</dbReference>
<dbReference type="SUPFAM" id="SSF52833">
    <property type="entry name" value="Thioredoxin-like"/>
    <property type="match status" value="1"/>
</dbReference>
<organism evidence="7 8">
    <name type="scientific">Bordetella genomosp. 9</name>
    <dbReference type="NCBI Taxonomy" id="1416803"/>
    <lineage>
        <taxon>Bacteria</taxon>
        <taxon>Pseudomonadati</taxon>
        <taxon>Pseudomonadota</taxon>
        <taxon>Betaproteobacteria</taxon>
        <taxon>Burkholderiales</taxon>
        <taxon>Alcaligenaceae</taxon>
        <taxon>Bordetella</taxon>
    </lineage>
</organism>
<gene>
    <name evidence="7" type="ORF">CAL13_18375</name>
</gene>
<dbReference type="InterPro" id="IPR017937">
    <property type="entry name" value="Thioredoxin_CS"/>
</dbReference>
<evidence type="ECO:0000256" key="5">
    <source>
        <dbReference type="SAM" id="SignalP"/>
    </source>
</evidence>
<evidence type="ECO:0000256" key="1">
    <source>
        <dbReference type="ARBA" id="ARBA00004418"/>
    </source>
</evidence>
<evidence type="ECO:0000313" key="8">
    <source>
        <dbReference type="Proteomes" id="UP000194139"/>
    </source>
</evidence>
<dbReference type="Pfam" id="PF08534">
    <property type="entry name" value="Redoxin"/>
    <property type="match status" value="1"/>
</dbReference>
<dbReference type="GO" id="GO:0015036">
    <property type="term" value="F:disulfide oxidoreductase activity"/>
    <property type="evidence" value="ECO:0007669"/>
    <property type="project" value="UniProtKB-ARBA"/>
</dbReference>
<dbReference type="EMBL" id="CP021109">
    <property type="protein sequence ID" value="ARP87961.1"/>
    <property type="molecule type" value="Genomic_DNA"/>
</dbReference>
<dbReference type="GO" id="GO:0042597">
    <property type="term" value="C:periplasmic space"/>
    <property type="evidence" value="ECO:0007669"/>
    <property type="project" value="UniProtKB-SubCell"/>
</dbReference>
<dbReference type="PANTHER" id="PTHR42852">
    <property type="entry name" value="THIOL:DISULFIDE INTERCHANGE PROTEIN DSBE"/>
    <property type="match status" value="1"/>
</dbReference>
<dbReference type="InterPro" id="IPR050553">
    <property type="entry name" value="Thioredoxin_ResA/DsbE_sf"/>
</dbReference>
<dbReference type="Gene3D" id="3.40.30.10">
    <property type="entry name" value="Glutaredoxin"/>
    <property type="match status" value="1"/>
</dbReference>
<evidence type="ECO:0000256" key="4">
    <source>
        <dbReference type="ARBA" id="ARBA00023284"/>
    </source>
</evidence>
<evidence type="ECO:0000256" key="3">
    <source>
        <dbReference type="ARBA" id="ARBA00022764"/>
    </source>
</evidence>
<evidence type="ECO:0000259" key="6">
    <source>
        <dbReference type="PROSITE" id="PS51352"/>
    </source>
</evidence>
<dbReference type="PROSITE" id="PS00194">
    <property type="entry name" value="THIOREDOXIN_1"/>
    <property type="match status" value="1"/>
</dbReference>
<proteinExistence type="predicted"/>
<dbReference type="PANTHER" id="PTHR42852:SF18">
    <property type="entry name" value="CHROMOSOME UNDETERMINED SCAFFOLD_47, WHOLE GENOME SHOTGUN SEQUENCE"/>
    <property type="match status" value="1"/>
</dbReference>
<dbReference type="InterPro" id="IPR013766">
    <property type="entry name" value="Thioredoxin_domain"/>
</dbReference>
<sequence>MKRRSFLLSLAGAAAAVPGLVRAQSGGGAALLAQTYTDVHGQSQPLAQWRGKPMLVNFWATWCAPCVKEMPELDALHRSHPGIQFLGIAIDSAPNVAKFLAKVPVSYPVLVSGPRAIEVMRGLGNAPGGLPFTVILTANGDVKTQFLGVLDVSATEQILKQLTG</sequence>
<feature type="domain" description="Thioredoxin" evidence="6">
    <location>
        <begin position="25"/>
        <end position="164"/>
    </location>
</feature>